<comment type="caution">
    <text evidence="1">The sequence shown here is derived from an EMBL/GenBank/DDBJ whole genome shotgun (WGS) entry which is preliminary data.</text>
</comment>
<name>A0A9Q0HF94_9POAL</name>
<keyword evidence="2" id="KW-1185">Reference proteome</keyword>
<accession>A0A9Q0HF94</accession>
<dbReference type="InterPro" id="IPR045895">
    <property type="entry name" value="bHLH91-like"/>
</dbReference>
<protein>
    <submittedName>
        <fullName evidence="1">Uncharacterized protein</fullName>
    </submittedName>
</protein>
<evidence type="ECO:0000313" key="1">
    <source>
        <dbReference type="EMBL" id="KAJ1685871.1"/>
    </source>
</evidence>
<dbReference type="GO" id="GO:0048658">
    <property type="term" value="P:anther wall tapetum development"/>
    <property type="evidence" value="ECO:0007669"/>
    <property type="project" value="InterPro"/>
</dbReference>
<evidence type="ECO:0000313" key="2">
    <source>
        <dbReference type="Proteomes" id="UP001151287"/>
    </source>
</evidence>
<dbReference type="PANTHER" id="PTHR46834">
    <property type="entry name" value="TRANSCRIPTION FACTOR BHLH91"/>
    <property type="match status" value="1"/>
</dbReference>
<dbReference type="Proteomes" id="UP001151287">
    <property type="component" value="Unassembled WGS sequence"/>
</dbReference>
<sequence length="112" mass="12791">MNGGEQKGGVLRRGLKLRALWLWRQSKEVLVDVRISEDAEVNIKIRTKKKTATKCLFLVSCALEDLQLEPLKLYGGVIGEWHVYVLNTQINNVDLPGSLVLKQMRILRCVFK</sequence>
<gene>
    <name evidence="1" type="ORF">LUZ63_017261</name>
</gene>
<dbReference type="GO" id="GO:0006355">
    <property type="term" value="P:regulation of DNA-templated transcription"/>
    <property type="evidence" value="ECO:0007669"/>
    <property type="project" value="InterPro"/>
</dbReference>
<reference evidence="1" key="1">
    <citation type="journal article" date="2022" name="Cell">
        <title>Repeat-based holocentromeres influence genome architecture and karyotype evolution.</title>
        <authorList>
            <person name="Hofstatter P.G."/>
            <person name="Thangavel G."/>
            <person name="Lux T."/>
            <person name="Neumann P."/>
            <person name="Vondrak T."/>
            <person name="Novak P."/>
            <person name="Zhang M."/>
            <person name="Costa L."/>
            <person name="Castellani M."/>
            <person name="Scott A."/>
            <person name="Toegelov H."/>
            <person name="Fuchs J."/>
            <person name="Mata-Sucre Y."/>
            <person name="Dias Y."/>
            <person name="Vanzela A.L.L."/>
            <person name="Huettel B."/>
            <person name="Almeida C.C.S."/>
            <person name="Simkova H."/>
            <person name="Souza G."/>
            <person name="Pedrosa-Harand A."/>
            <person name="Macas J."/>
            <person name="Mayer K.F.X."/>
            <person name="Houben A."/>
            <person name="Marques A."/>
        </authorList>
    </citation>
    <scope>NUCLEOTIDE SEQUENCE</scope>
    <source>
        <strain evidence="1">RhyBre1mFocal</strain>
    </source>
</reference>
<dbReference type="EMBL" id="JAMQYH010000005">
    <property type="protein sequence ID" value="KAJ1685871.1"/>
    <property type="molecule type" value="Genomic_DNA"/>
</dbReference>
<organism evidence="1 2">
    <name type="scientific">Rhynchospora breviuscula</name>
    <dbReference type="NCBI Taxonomy" id="2022672"/>
    <lineage>
        <taxon>Eukaryota</taxon>
        <taxon>Viridiplantae</taxon>
        <taxon>Streptophyta</taxon>
        <taxon>Embryophyta</taxon>
        <taxon>Tracheophyta</taxon>
        <taxon>Spermatophyta</taxon>
        <taxon>Magnoliopsida</taxon>
        <taxon>Liliopsida</taxon>
        <taxon>Poales</taxon>
        <taxon>Cyperaceae</taxon>
        <taxon>Cyperoideae</taxon>
        <taxon>Rhynchosporeae</taxon>
        <taxon>Rhynchospora</taxon>
    </lineage>
</organism>
<dbReference type="AlphaFoldDB" id="A0A9Q0HF94"/>
<proteinExistence type="predicted"/>
<dbReference type="OrthoDB" id="1932168at2759"/>
<dbReference type="PANTHER" id="PTHR46834:SF1">
    <property type="entry name" value="TRANSCRIPTION FACTOR BHLH10"/>
    <property type="match status" value="1"/>
</dbReference>